<dbReference type="InterPro" id="IPR058240">
    <property type="entry name" value="rSAM_sf"/>
</dbReference>
<dbReference type="EMBL" id="CP098611">
    <property type="protein sequence ID" value="USR92587.1"/>
    <property type="molecule type" value="Genomic_DNA"/>
</dbReference>
<keyword evidence="5" id="KW-0408">Iron</keyword>
<dbReference type="PANTHER" id="PTHR43787">
    <property type="entry name" value="FEMO COFACTOR BIOSYNTHESIS PROTEIN NIFB-RELATED"/>
    <property type="match status" value="1"/>
</dbReference>
<dbReference type="CDD" id="cd01335">
    <property type="entry name" value="Radical_SAM"/>
    <property type="match status" value="1"/>
</dbReference>
<evidence type="ECO:0000256" key="2">
    <source>
        <dbReference type="ARBA" id="ARBA00022485"/>
    </source>
</evidence>
<name>A0ABY5AUY9_9CYAN</name>
<evidence type="ECO:0000256" key="6">
    <source>
        <dbReference type="ARBA" id="ARBA00023014"/>
    </source>
</evidence>
<dbReference type="SFLD" id="SFLDS00029">
    <property type="entry name" value="Radical_SAM"/>
    <property type="match status" value="1"/>
</dbReference>
<dbReference type="Gene3D" id="3.20.20.70">
    <property type="entry name" value="Aldolase class I"/>
    <property type="match status" value="1"/>
</dbReference>
<keyword evidence="2" id="KW-0004">4Fe-4S</keyword>
<evidence type="ECO:0000256" key="1">
    <source>
        <dbReference type="ARBA" id="ARBA00001966"/>
    </source>
</evidence>
<dbReference type="PROSITE" id="PS51918">
    <property type="entry name" value="RADICAL_SAM"/>
    <property type="match status" value="1"/>
</dbReference>
<evidence type="ECO:0000256" key="4">
    <source>
        <dbReference type="ARBA" id="ARBA00022723"/>
    </source>
</evidence>
<keyword evidence="6" id="KW-0411">Iron-sulfur</keyword>
<evidence type="ECO:0000256" key="3">
    <source>
        <dbReference type="ARBA" id="ARBA00022691"/>
    </source>
</evidence>
<evidence type="ECO:0000313" key="9">
    <source>
        <dbReference type="EMBL" id="USR92587.1"/>
    </source>
</evidence>
<evidence type="ECO:0000259" key="8">
    <source>
        <dbReference type="PROSITE" id="PS51918"/>
    </source>
</evidence>
<feature type="domain" description="Radical SAM core" evidence="8">
    <location>
        <begin position="12"/>
        <end position="248"/>
    </location>
</feature>
<dbReference type="Pfam" id="PF04055">
    <property type="entry name" value="Radical_SAM"/>
    <property type="match status" value="1"/>
</dbReference>
<comment type="cofactor">
    <cofactor evidence="1">
        <name>[4Fe-4S] cluster</name>
        <dbReference type="ChEBI" id="CHEBI:49883"/>
    </cofactor>
</comment>
<feature type="region of interest" description="Disordered" evidence="7">
    <location>
        <begin position="199"/>
        <end position="222"/>
    </location>
</feature>
<evidence type="ECO:0000256" key="5">
    <source>
        <dbReference type="ARBA" id="ARBA00023004"/>
    </source>
</evidence>
<sequence>MFTPIYGPVTSWRYGTSLGIDLIGDVSTCSFDCAYCQLGEIERKTQQRQIFVPTQEVIEALNAYAPWSVDIVTFSGSGEPTLAENLGEAIAAVKALTQKPVLVLSNATLLNQPDVRAALNQADRVSLKLDAPNRDLLRRINRPVPALSWEGILEGLHQFRRDYSGLLDIQTMLLSPWSPQQQQAYQDLIAQLHPHEIQLNTPTRPKPVGHQLDGRGNHHQGDRPYAVHQLKAVSREVLQEFAEHLQRAIAIPVRYAPSPH</sequence>
<organism evidence="9 10">
    <name type="scientific">Phormidium yuhuli AB48</name>
    <dbReference type="NCBI Taxonomy" id="2940671"/>
    <lineage>
        <taxon>Bacteria</taxon>
        <taxon>Bacillati</taxon>
        <taxon>Cyanobacteriota</taxon>
        <taxon>Cyanophyceae</taxon>
        <taxon>Oscillatoriophycideae</taxon>
        <taxon>Oscillatoriales</taxon>
        <taxon>Oscillatoriaceae</taxon>
        <taxon>Phormidium</taxon>
        <taxon>Phormidium yuhuli</taxon>
    </lineage>
</organism>
<reference evidence="9" key="1">
    <citation type="submission" date="2022-06" db="EMBL/GenBank/DDBJ databases">
        <title>Genome sequence of Phormidium yuhuli AB48 isolated from an industrial photobioreactor environment.</title>
        <authorList>
            <person name="Qiu Y."/>
            <person name="Noonan A.J.C."/>
            <person name="Dofher K."/>
            <person name="Koch M."/>
            <person name="Kieft B."/>
            <person name="Lin X."/>
            <person name="Ziels R.M."/>
            <person name="Hallam S.J."/>
        </authorList>
    </citation>
    <scope>NUCLEOTIDE SEQUENCE</scope>
    <source>
        <strain evidence="9">AB48</strain>
    </source>
</reference>
<keyword evidence="10" id="KW-1185">Reference proteome</keyword>
<evidence type="ECO:0000313" key="10">
    <source>
        <dbReference type="Proteomes" id="UP001056708"/>
    </source>
</evidence>
<dbReference type="SUPFAM" id="SSF102114">
    <property type="entry name" value="Radical SAM enzymes"/>
    <property type="match status" value="1"/>
</dbReference>
<feature type="compositionally biased region" description="Basic and acidic residues" evidence="7">
    <location>
        <begin position="212"/>
        <end position="222"/>
    </location>
</feature>
<dbReference type="RefSeq" id="WP_252664739.1">
    <property type="nucleotide sequence ID" value="NZ_CP098611.1"/>
</dbReference>
<protein>
    <submittedName>
        <fullName evidence="9">Radical SAM protein</fullName>
    </submittedName>
</protein>
<dbReference type="PANTHER" id="PTHR43787:SF11">
    <property type="entry name" value="UPF0026 PROTEIN SLR1464"/>
    <property type="match status" value="1"/>
</dbReference>
<dbReference type="InterPro" id="IPR013785">
    <property type="entry name" value="Aldolase_TIM"/>
</dbReference>
<keyword evidence="3" id="KW-0949">S-adenosyl-L-methionine</keyword>
<dbReference type="SFLD" id="SFLDG01083">
    <property type="entry name" value="Uncharacterised_Radical_SAM_Su"/>
    <property type="match status" value="1"/>
</dbReference>
<evidence type="ECO:0000256" key="7">
    <source>
        <dbReference type="SAM" id="MobiDB-lite"/>
    </source>
</evidence>
<proteinExistence type="predicted"/>
<gene>
    <name evidence="9" type="ORF">NEA10_07675</name>
</gene>
<accession>A0ABY5AUY9</accession>
<dbReference type="InterPro" id="IPR040084">
    <property type="entry name" value="GTPase_Obg"/>
</dbReference>
<dbReference type="Proteomes" id="UP001056708">
    <property type="component" value="Chromosome"/>
</dbReference>
<keyword evidence="4" id="KW-0479">Metal-binding</keyword>
<dbReference type="InterPro" id="IPR007197">
    <property type="entry name" value="rSAM"/>
</dbReference>